<proteinExistence type="predicted"/>
<name>A0ABS0AYL6_9BACT</name>
<feature type="transmembrane region" description="Helical" evidence="6">
    <location>
        <begin position="366"/>
        <end position="387"/>
    </location>
</feature>
<feature type="transmembrane region" description="Helical" evidence="6">
    <location>
        <begin position="102"/>
        <end position="125"/>
    </location>
</feature>
<feature type="transmembrane region" description="Helical" evidence="6">
    <location>
        <begin position="137"/>
        <end position="156"/>
    </location>
</feature>
<dbReference type="Proteomes" id="UP001194714">
    <property type="component" value="Unassembled WGS sequence"/>
</dbReference>
<comment type="caution">
    <text evidence="8">The sequence shown here is derived from an EMBL/GenBank/DDBJ whole genome shotgun (WGS) entry which is preliminary data.</text>
</comment>
<dbReference type="SUPFAM" id="SSF103473">
    <property type="entry name" value="MFS general substrate transporter"/>
    <property type="match status" value="1"/>
</dbReference>
<dbReference type="RefSeq" id="WP_228546941.1">
    <property type="nucleotide sequence ID" value="NZ_JAAEJV010000002.1"/>
</dbReference>
<keyword evidence="9" id="KW-1185">Reference proteome</keyword>
<keyword evidence="4 6" id="KW-1133">Transmembrane helix</keyword>
<protein>
    <recommendedName>
        <fullName evidence="7">Major facilitator superfamily (MFS) profile domain-containing protein</fullName>
    </recommendedName>
</protein>
<evidence type="ECO:0000256" key="6">
    <source>
        <dbReference type="SAM" id="Phobius"/>
    </source>
</evidence>
<dbReference type="PANTHER" id="PTHR42718">
    <property type="entry name" value="MAJOR FACILITATOR SUPERFAMILY MULTIDRUG TRANSPORTER MFSC"/>
    <property type="match status" value="1"/>
</dbReference>
<feature type="transmembrane region" description="Helical" evidence="6">
    <location>
        <begin position="333"/>
        <end position="354"/>
    </location>
</feature>
<dbReference type="InterPro" id="IPR036259">
    <property type="entry name" value="MFS_trans_sf"/>
</dbReference>
<feature type="transmembrane region" description="Helical" evidence="6">
    <location>
        <begin position="12"/>
        <end position="31"/>
    </location>
</feature>
<keyword evidence="5 6" id="KW-0472">Membrane</keyword>
<evidence type="ECO:0000313" key="9">
    <source>
        <dbReference type="Proteomes" id="UP001194714"/>
    </source>
</evidence>
<feature type="transmembrane region" description="Helical" evidence="6">
    <location>
        <begin position="301"/>
        <end position="326"/>
    </location>
</feature>
<feature type="transmembrane region" description="Helical" evidence="6">
    <location>
        <begin position="278"/>
        <end position="295"/>
    </location>
</feature>
<dbReference type="InterPro" id="IPR020846">
    <property type="entry name" value="MFS_dom"/>
</dbReference>
<evidence type="ECO:0000256" key="1">
    <source>
        <dbReference type="ARBA" id="ARBA00004141"/>
    </source>
</evidence>
<keyword evidence="2" id="KW-0813">Transport</keyword>
<feature type="transmembrane region" description="Helical" evidence="6">
    <location>
        <begin position="248"/>
        <end position="269"/>
    </location>
</feature>
<accession>A0ABS0AYL6</accession>
<dbReference type="InterPro" id="IPR011701">
    <property type="entry name" value="MFS"/>
</dbReference>
<feature type="transmembrane region" description="Helical" evidence="6">
    <location>
        <begin position="168"/>
        <end position="187"/>
    </location>
</feature>
<dbReference type="PANTHER" id="PTHR42718:SF9">
    <property type="entry name" value="MAJOR FACILITATOR SUPERFAMILY MULTIDRUG TRANSPORTER MFSC"/>
    <property type="match status" value="1"/>
</dbReference>
<dbReference type="Gene3D" id="1.20.1250.20">
    <property type="entry name" value="MFS general substrate transporter like domains"/>
    <property type="match status" value="2"/>
</dbReference>
<sequence>MDQKTSFTRFLPFLILISFVSFLNILARVIFPALSPYICEEMNLCHGDTGNLFFVLSVGFAITLFGSQFLSSKISHKMTVIFSILSTGFALVLTSYAESFQFFRFCLFLVGLCSGFFIPSAVAMIRNATPEGHLGKAFGIFATAQSVAFIFGPVIVQNTIGLFTWQQILNGSGLISSLISIVLFFLIRQGNERGEPITLNFAKNVFSWPSFWILIVLLCVANGLNIGIYNMAPDYFQRHGLIDKGAVYKLIIIARILSFGTAIAAGILADRFGLKRSMVLAFVFCGILTSMMGTMTPSGSLLLFTLQSPMAACLMPLIHFAVATIVPPEKNAAIVSISAPFGFLMGAGVLPQLLGFLGDFNLYEQGFVLFGFTALLSGVLFNTNAVYKHVAFSQAKSAESAPG</sequence>
<keyword evidence="3 6" id="KW-0812">Transmembrane</keyword>
<dbReference type="PROSITE" id="PS50850">
    <property type="entry name" value="MFS"/>
    <property type="match status" value="1"/>
</dbReference>
<evidence type="ECO:0000256" key="2">
    <source>
        <dbReference type="ARBA" id="ARBA00022448"/>
    </source>
</evidence>
<dbReference type="Pfam" id="PF07690">
    <property type="entry name" value="MFS_1"/>
    <property type="match status" value="1"/>
</dbReference>
<evidence type="ECO:0000256" key="4">
    <source>
        <dbReference type="ARBA" id="ARBA00022989"/>
    </source>
</evidence>
<organism evidence="8 9">
    <name type="scientific">Candidatus Neptunichlamydia vexilliferae</name>
    <dbReference type="NCBI Taxonomy" id="1651774"/>
    <lineage>
        <taxon>Bacteria</taxon>
        <taxon>Pseudomonadati</taxon>
        <taxon>Chlamydiota</taxon>
        <taxon>Chlamydiia</taxon>
        <taxon>Parachlamydiales</taxon>
        <taxon>Simkaniaceae</taxon>
        <taxon>Candidatus Neptunichlamydia</taxon>
    </lineage>
</organism>
<reference evidence="8 9" key="1">
    <citation type="submission" date="2020-01" db="EMBL/GenBank/DDBJ databases">
        <title>Draft genome sequence of Cand. Neptunochlamydia vexilliferae K9.</title>
        <authorList>
            <person name="Schulz F."/>
            <person name="Koestlbacher S."/>
            <person name="Wascher F."/>
            <person name="Pizzetti I."/>
            <person name="Horn M."/>
        </authorList>
    </citation>
    <scope>NUCLEOTIDE SEQUENCE [LARGE SCALE GENOMIC DNA]</scope>
    <source>
        <strain evidence="8 9">K9</strain>
    </source>
</reference>
<gene>
    <name evidence="8" type="ORF">NEPTK9_000186</name>
</gene>
<comment type="subcellular location">
    <subcellularLocation>
        <location evidence="1">Membrane</location>
        <topology evidence="1">Multi-pass membrane protein</topology>
    </subcellularLocation>
</comment>
<evidence type="ECO:0000256" key="3">
    <source>
        <dbReference type="ARBA" id="ARBA00022692"/>
    </source>
</evidence>
<feature type="transmembrane region" description="Helical" evidence="6">
    <location>
        <begin position="51"/>
        <end position="71"/>
    </location>
</feature>
<dbReference type="EMBL" id="JAAEJV010000002">
    <property type="protein sequence ID" value="MBF5058687.1"/>
    <property type="molecule type" value="Genomic_DNA"/>
</dbReference>
<feature type="transmembrane region" description="Helical" evidence="6">
    <location>
        <begin position="78"/>
        <end position="96"/>
    </location>
</feature>
<feature type="transmembrane region" description="Helical" evidence="6">
    <location>
        <begin position="208"/>
        <end position="228"/>
    </location>
</feature>
<evidence type="ECO:0000313" key="8">
    <source>
        <dbReference type="EMBL" id="MBF5058687.1"/>
    </source>
</evidence>
<evidence type="ECO:0000256" key="5">
    <source>
        <dbReference type="ARBA" id="ARBA00023136"/>
    </source>
</evidence>
<feature type="domain" description="Major facilitator superfamily (MFS) profile" evidence="7">
    <location>
        <begin position="13"/>
        <end position="389"/>
    </location>
</feature>
<evidence type="ECO:0000259" key="7">
    <source>
        <dbReference type="PROSITE" id="PS50850"/>
    </source>
</evidence>